<dbReference type="SMART" id="SM00862">
    <property type="entry name" value="Trans_reg_C"/>
    <property type="match status" value="1"/>
</dbReference>
<dbReference type="GO" id="GO:0006355">
    <property type="term" value="P:regulation of DNA-templated transcription"/>
    <property type="evidence" value="ECO:0007669"/>
    <property type="project" value="InterPro"/>
</dbReference>
<dbReference type="Pfam" id="PF03704">
    <property type="entry name" value="BTAD"/>
    <property type="match status" value="1"/>
</dbReference>
<dbReference type="Gene3D" id="1.25.40.10">
    <property type="entry name" value="Tetratricopeptide repeat domain"/>
    <property type="match status" value="1"/>
</dbReference>
<organism evidence="5 6">
    <name type="scientific">Microbacterium rhizomatis</name>
    <dbReference type="NCBI Taxonomy" id="1631477"/>
    <lineage>
        <taxon>Bacteria</taxon>
        <taxon>Bacillati</taxon>
        <taxon>Actinomycetota</taxon>
        <taxon>Actinomycetes</taxon>
        <taxon>Micrococcales</taxon>
        <taxon>Microbacteriaceae</taxon>
        <taxon>Microbacterium</taxon>
    </lineage>
</organism>
<dbReference type="Gene3D" id="1.10.10.10">
    <property type="entry name" value="Winged helix-like DNA-binding domain superfamily/Winged helix DNA-binding domain"/>
    <property type="match status" value="1"/>
</dbReference>
<feature type="domain" description="Bacterial transcriptional activator" evidence="4">
    <location>
        <begin position="108"/>
        <end position="253"/>
    </location>
</feature>
<dbReference type="SUPFAM" id="SSF48452">
    <property type="entry name" value="TPR-like"/>
    <property type="match status" value="1"/>
</dbReference>
<dbReference type="GO" id="GO:0003677">
    <property type="term" value="F:DNA binding"/>
    <property type="evidence" value="ECO:0007669"/>
    <property type="project" value="UniProtKB-KW"/>
</dbReference>
<reference evidence="6" key="1">
    <citation type="submission" date="2019-09" db="EMBL/GenBank/DDBJ databases">
        <title>Mumia zhuanghuii sp. nov. isolated from the intestinal contents of plateau pika (Ochotona curzoniae) in the Qinghai-Tibet plateau of China.</title>
        <authorList>
            <person name="Tian Z."/>
        </authorList>
    </citation>
    <scope>NUCLEOTIDE SEQUENCE [LARGE SCALE GENOMIC DNA]</scope>
    <source>
        <strain evidence="6">JCM 30598</strain>
    </source>
</reference>
<protein>
    <submittedName>
        <fullName evidence="5">AfsR/SARP family transcriptional regulator</fullName>
    </submittedName>
</protein>
<comment type="similarity">
    <text evidence="1">Belongs to the AfsR/DnrI/RedD regulatory family.</text>
</comment>
<dbReference type="GO" id="GO:0000160">
    <property type="term" value="P:phosphorelay signal transduction system"/>
    <property type="evidence" value="ECO:0007669"/>
    <property type="project" value="InterPro"/>
</dbReference>
<keyword evidence="2" id="KW-0238">DNA-binding</keyword>
<dbReference type="AlphaFoldDB" id="A0A5J5J6I9"/>
<feature type="domain" description="OmpR/PhoB-type" evidence="3">
    <location>
        <begin position="25"/>
        <end position="101"/>
    </location>
</feature>
<dbReference type="OrthoDB" id="9812579at2"/>
<comment type="caution">
    <text evidence="5">The sequence shown here is derived from an EMBL/GenBank/DDBJ whole genome shotgun (WGS) entry which is preliminary data.</text>
</comment>
<dbReference type="PANTHER" id="PTHR47691:SF3">
    <property type="entry name" value="HTH-TYPE TRANSCRIPTIONAL REGULATOR RV0890C-RELATED"/>
    <property type="match status" value="1"/>
</dbReference>
<dbReference type="SUPFAM" id="SSF52540">
    <property type="entry name" value="P-loop containing nucleoside triphosphate hydrolases"/>
    <property type="match status" value="1"/>
</dbReference>
<evidence type="ECO:0000259" key="4">
    <source>
        <dbReference type="SMART" id="SM01043"/>
    </source>
</evidence>
<sequence>MVDSAWPDPPRLAVLGPVRVRRADGAIVEPSGRLAPALLIALAASPATGSATAVSVSALIDDVWGDAAPAGAHQALQTLVSRTRASLPPDLIVSRAQGYALALAQPDIDLGRAILLARDARAHVRAGDHRAALELVGHALALWTGEPGADAGEAPSAADLARRAGSLRDELLSLQAEALVRTGQPEAAAVVLDALVAARPLDEQRVRSLMDALAAAGRRTEALALFASTRVRLRDELGVSPGQALVEANAALLADIDRDETPRVSSVPTAANALIGREADVAAVTALLNRARLVTILGTGGLGKTRLSLEIARGVSIPRVVFVELAGVRAPEDVPLAFASALGVRDVAAARRLGEARPDDRTRILGSLRDRATLLVIDNCEHVIDSASGWVADLLSEVGDLRVLTTTRTPLDISGEHIYALEPLGSDTVDGDIPPAIRLFIERARAARSDVHLPVDIVGRLCARLDGLPLAIELAAARVRTMSVDEIEARLVDRFALLTTGSRNAPDRHRTLRAVVEWSWDLLGEDARDAFCVLAVFPDGFSGDTAHAVLGDSIDIVSVLDSLVTQSLMSARDSPDTGMVRFRMLETMREFGLAELERRGSIDDAVQRVIEWADRMSRSLLSRWSGPDQPAVIARTQADQENLLFALRAAIARTDPSATSGIFALIACMLTVTDGHADVAAFAPQVTAVTAGWTPDDDHAAAAVIGMLIAAVTAGITSDVRVALRARARLVRWLRAEVPLPSAIAAAARVVSGVRRPEQAPALLADLALSDDPATALVGTLMSGQIAENSGDTPAARQFYLAAWELASRRGDVWVAAMCAGSLAAIEVQAGAVESAMEWVEESSKGMALLRIGAAYSEWTRALVLIAGSRHLEARAVLERLQDSADARARQAEFLAVAHLGLAELARIEQAVDLASAEYRAARHAIDQEMGIPNPWRLIILAWGAIAARTTDGLLPHDEWVRDGDVLRALTLELAAVRSGMIDLPVLGVAVLGIAASESPIATGDPARTAELVALAERLGPRADLPLLRVDAFIQDLEARGWDLHSAREAASTLTREEAAARAIAMIAERPLPES</sequence>
<dbReference type="SMART" id="SM01043">
    <property type="entry name" value="BTAD"/>
    <property type="match status" value="1"/>
</dbReference>
<dbReference type="PANTHER" id="PTHR47691">
    <property type="entry name" value="REGULATOR-RELATED"/>
    <property type="match status" value="1"/>
</dbReference>
<dbReference type="InterPro" id="IPR005158">
    <property type="entry name" value="BTAD"/>
</dbReference>
<dbReference type="CDD" id="cd15831">
    <property type="entry name" value="BTAD"/>
    <property type="match status" value="1"/>
</dbReference>
<evidence type="ECO:0000256" key="2">
    <source>
        <dbReference type="ARBA" id="ARBA00023125"/>
    </source>
</evidence>
<evidence type="ECO:0000313" key="5">
    <source>
        <dbReference type="EMBL" id="KAA9110478.1"/>
    </source>
</evidence>
<accession>A0A5J5J6I9</accession>
<dbReference type="InterPro" id="IPR027417">
    <property type="entry name" value="P-loop_NTPase"/>
</dbReference>
<dbReference type="Proteomes" id="UP000325827">
    <property type="component" value="Unassembled WGS sequence"/>
</dbReference>
<dbReference type="PRINTS" id="PR00364">
    <property type="entry name" value="DISEASERSIST"/>
</dbReference>
<name>A0A5J5J6I9_9MICO</name>
<evidence type="ECO:0000259" key="3">
    <source>
        <dbReference type="SMART" id="SM00862"/>
    </source>
</evidence>
<dbReference type="InterPro" id="IPR036388">
    <property type="entry name" value="WH-like_DNA-bd_sf"/>
</dbReference>
<evidence type="ECO:0000313" key="6">
    <source>
        <dbReference type="Proteomes" id="UP000325827"/>
    </source>
</evidence>
<dbReference type="InterPro" id="IPR011990">
    <property type="entry name" value="TPR-like_helical_dom_sf"/>
</dbReference>
<gene>
    <name evidence="5" type="ORF">F6B43_01975</name>
</gene>
<keyword evidence="6" id="KW-1185">Reference proteome</keyword>
<evidence type="ECO:0000256" key="1">
    <source>
        <dbReference type="ARBA" id="ARBA00005820"/>
    </source>
</evidence>
<proteinExistence type="inferred from homology"/>
<dbReference type="InterPro" id="IPR001867">
    <property type="entry name" value="OmpR/PhoB-type_DNA-bd"/>
</dbReference>
<dbReference type="EMBL" id="VYSA01000001">
    <property type="protein sequence ID" value="KAA9110478.1"/>
    <property type="molecule type" value="Genomic_DNA"/>
</dbReference>